<dbReference type="InterPro" id="IPR010102">
    <property type="entry name" value="Succ_semiAld_DH"/>
</dbReference>
<dbReference type="Gene3D" id="3.40.309.10">
    <property type="entry name" value="Aldehyde Dehydrogenase, Chain A, domain 2"/>
    <property type="match status" value="1"/>
</dbReference>
<dbReference type="InterPro" id="IPR016163">
    <property type="entry name" value="Ald_DH_C"/>
</dbReference>
<accession>A0ABN7QD34</accession>
<gene>
    <name evidence="6" type="primary">gabD_3</name>
    <name evidence="6" type="ORF">LMG26411_07110</name>
</gene>
<dbReference type="SUPFAM" id="SSF53720">
    <property type="entry name" value="ALDH-like"/>
    <property type="match status" value="1"/>
</dbReference>
<evidence type="ECO:0000256" key="3">
    <source>
        <dbReference type="PROSITE-ProRule" id="PRU10007"/>
    </source>
</evidence>
<dbReference type="GO" id="GO:0036243">
    <property type="term" value="F:succinate-semialdehyde dehydrogenase (NADP+) activity"/>
    <property type="evidence" value="ECO:0007669"/>
    <property type="project" value="UniProtKB-EC"/>
</dbReference>
<dbReference type="NCBIfam" id="TIGR01780">
    <property type="entry name" value="SSADH"/>
    <property type="match status" value="1"/>
</dbReference>
<dbReference type="InterPro" id="IPR050740">
    <property type="entry name" value="Aldehyde_DH_Superfamily"/>
</dbReference>
<name>A0ABN7QD34_9BURK</name>
<evidence type="ECO:0000259" key="5">
    <source>
        <dbReference type="Pfam" id="PF00171"/>
    </source>
</evidence>
<dbReference type="InterPro" id="IPR016162">
    <property type="entry name" value="Ald_DH_N"/>
</dbReference>
<dbReference type="EMBL" id="CAJPVI010000068">
    <property type="protein sequence ID" value="CAG2159950.1"/>
    <property type="molecule type" value="Genomic_DNA"/>
</dbReference>
<dbReference type="Gene3D" id="3.40.605.10">
    <property type="entry name" value="Aldehyde Dehydrogenase, Chain A, domain 1"/>
    <property type="match status" value="1"/>
</dbReference>
<dbReference type="EC" id="1.2.1.79" evidence="6"/>
<keyword evidence="2 4" id="KW-0560">Oxidoreductase</keyword>
<reference evidence="6 7" key="1">
    <citation type="submission" date="2021-03" db="EMBL/GenBank/DDBJ databases">
        <authorList>
            <person name="Peeters C."/>
        </authorList>
    </citation>
    <scope>NUCLEOTIDE SEQUENCE [LARGE SCALE GENOMIC DNA]</scope>
    <source>
        <strain evidence="6 7">LMG 26411</strain>
    </source>
</reference>
<dbReference type="Pfam" id="PF00171">
    <property type="entry name" value="Aldedh"/>
    <property type="match status" value="1"/>
</dbReference>
<evidence type="ECO:0000256" key="4">
    <source>
        <dbReference type="RuleBase" id="RU003345"/>
    </source>
</evidence>
<dbReference type="PROSITE" id="PS00687">
    <property type="entry name" value="ALDEHYDE_DEHYDR_GLU"/>
    <property type="match status" value="1"/>
</dbReference>
<proteinExistence type="inferred from homology"/>
<protein>
    <submittedName>
        <fullName evidence="6">Succinate-semialdehyde dehydrogenase [NADP(+)] GabD</fullName>
        <ecNumber evidence="6">1.2.1.79</ecNumber>
    </submittedName>
</protein>
<dbReference type="PANTHER" id="PTHR43353">
    <property type="entry name" value="SUCCINATE-SEMIALDEHYDE DEHYDROGENASE, MITOCHONDRIAL"/>
    <property type="match status" value="1"/>
</dbReference>
<dbReference type="InterPro" id="IPR015590">
    <property type="entry name" value="Aldehyde_DH_dom"/>
</dbReference>
<evidence type="ECO:0000256" key="1">
    <source>
        <dbReference type="ARBA" id="ARBA00009986"/>
    </source>
</evidence>
<evidence type="ECO:0000313" key="6">
    <source>
        <dbReference type="EMBL" id="CAG2159950.1"/>
    </source>
</evidence>
<sequence>MLPLSHARESEANPETETRQMQLKDNALFRQQALIGAEWTDAPDAATVTVSDPATGELVGTVPLMREAGAVAAIEAANAALPAWKARTAKERAALLRKWFDLIIENEDDLAAIMTREQGKPLAEARGEIRYAASFIEWFGEEAKRLYGDVIPSPSADKRLVVVREPIGVCAAITPWNFPAAMIARKAAPALAAGCTMVVKPANETPFSALALAELALRAGIPAGVLNIVTGDAAAIGSQFTGHPLVRKLSFTGSTPVGRLLMQQCAGTVKKVSLELGGNAPFIVFEDADIDAAVEGAIQAKYRNAGQTCVCVNRLYIHDAVYDQFVERYVKKVAELRVGNGFASGSEIGPLITTKAVAKVGELVADAVSKGARVAIGGGVHEAGAQFFAPTVLADVTPGMRVLDEEIFGPVSPIVRFTSEADVVRMANDTIYGLAAYFFSRDIGRVWRVAEQLEYGIVGINTGLFSNEVAPFGGVKQSGLGREGSKYGIEDYLEMKYLCMAL</sequence>
<dbReference type="Proteomes" id="UP000672657">
    <property type="component" value="Unassembled WGS sequence"/>
</dbReference>
<comment type="similarity">
    <text evidence="1 4">Belongs to the aldehyde dehydrogenase family.</text>
</comment>
<keyword evidence="7" id="KW-1185">Reference proteome</keyword>
<feature type="active site" evidence="3">
    <location>
        <position position="275"/>
    </location>
</feature>
<dbReference type="CDD" id="cd07103">
    <property type="entry name" value="ALDH_F5_SSADH_GabD"/>
    <property type="match status" value="1"/>
</dbReference>
<comment type="caution">
    <text evidence="6">The sequence shown here is derived from an EMBL/GenBank/DDBJ whole genome shotgun (WGS) entry which is preliminary data.</text>
</comment>
<dbReference type="PANTHER" id="PTHR43353:SF5">
    <property type="entry name" value="SUCCINATE-SEMIALDEHYDE DEHYDROGENASE, MITOCHONDRIAL"/>
    <property type="match status" value="1"/>
</dbReference>
<organism evidence="6 7">
    <name type="scientific">Cupriavidus numazuensis</name>
    <dbReference type="NCBI Taxonomy" id="221992"/>
    <lineage>
        <taxon>Bacteria</taxon>
        <taxon>Pseudomonadati</taxon>
        <taxon>Pseudomonadota</taxon>
        <taxon>Betaproteobacteria</taxon>
        <taxon>Burkholderiales</taxon>
        <taxon>Burkholderiaceae</taxon>
        <taxon>Cupriavidus</taxon>
    </lineage>
</organism>
<dbReference type="InterPro" id="IPR016161">
    <property type="entry name" value="Ald_DH/histidinol_DH"/>
</dbReference>
<feature type="domain" description="Aldehyde dehydrogenase" evidence="5">
    <location>
        <begin position="39"/>
        <end position="497"/>
    </location>
</feature>
<dbReference type="InterPro" id="IPR029510">
    <property type="entry name" value="Ald_DH_CS_GLU"/>
</dbReference>
<dbReference type="InterPro" id="IPR016160">
    <property type="entry name" value="Ald_DH_CS_CYS"/>
</dbReference>
<evidence type="ECO:0000313" key="7">
    <source>
        <dbReference type="Proteomes" id="UP000672657"/>
    </source>
</evidence>
<dbReference type="PROSITE" id="PS00070">
    <property type="entry name" value="ALDEHYDE_DEHYDR_CYS"/>
    <property type="match status" value="1"/>
</dbReference>
<evidence type="ECO:0000256" key="2">
    <source>
        <dbReference type="ARBA" id="ARBA00023002"/>
    </source>
</evidence>